<evidence type="ECO:0000313" key="3">
    <source>
        <dbReference type="Proteomes" id="UP000284706"/>
    </source>
</evidence>
<comment type="caution">
    <text evidence="2">The sequence shown here is derived from an EMBL/GenBank/DDBJ whole genome shotgun (WGS) entry which is preliminary data.</text>
</comment>
<dbReference type="InParanoid" id="A0A409YBN9"/>
<organism evidence="2 3">
    <name type="scientific">Gymnopilus dilepis</name>
    <dbReference type="NCBI Taxonomy" id="231916"/>
    <lineage>
        <taxon>Eukaryota</taxon>
        <taxon>Fungi</taxon>
        <taxon>Dikarya</taxon>
        <taxon>Basidiomycota</taxon>
        <taxon>Agaricomycotina</taxon>
        <taxon>Agaricomycetes</taxon>
        <taxon>Agaricomycetidae</taxon>
        <taxon>Agaricales</taxon>
        <taxon>Agaricineae</taxon>
        <taxon>Hymenogastraceae</taxon>
        <taxon>Gymnopilus</taxon>
    </lineage>
</organism>
<protein>
    <submittedName>
        <fullName evidence="2">Uncharacterized protein</fullName>
    </submittedName>
</protein>
<accession>A0A409YBN9</accession>
<proteinExistence type="predicted"/>
<reference evidence="2 3" key="1">
    <citation type="journal article" date="2018" name="Evol. Lett.">
        <title>Horizontal gene cluster transfer increased hallucinogenic mushroom diversity.</title>
        <authorList>
            <person name="Reynolds H.T."/>
            <person name="Vijayakumar V."/>
            <person name="Gluck-Thaler E."/>
            <person name="Korotkin H.B."/>
            <person name="Matheny P.B."/>
            <person name="Slot J.C."/>
        </authorList>
    </citation>
    <scope>NUCLEOTIDE SEQUENCE [LARGE SCALE GENOMIC DNA]</scope>
    <source>
        <strain evidence="2 3">SRW20</strain>
    </source>
</reference>
<keyword evidence="3" id="KW-1185">Reference proteome</keyword>
<evidence type="ECO:0000313" key="2">
    <source>
        <dbReference type="EMBL" id="PPR00418.1"/>
    </source>
</evidence>
<dbReference type="EMBL" id="NHYE01001007">
    <property type="protein sequence ID" value="PPR00418.1"/>
    <property type="molecule type" value="Genomic_DNA"/>
</dbReference>
<dbReference type="AlphaFoldDB" id="A0A409YBN9"/>
<sequence>MTSDDGHPKNEMPPHQLRALSPKHTRPHAHARRMLEFQQTSRQQVGRNVSRHHVSLSITAHFQLPPSPTNATPTQAPTAPFIRLRPCLDSEAFLFPPSQLQQSAFAEV</sequence>
<feature type="compositionally biased region" description="Basic and acidic residues" evidence="1">
    <location>
        <begin position="1"/>
        <end position="12"/>
    </location>
</feature>
<feature type="region of interest" description="Disordered" evidence="1">
    <location>
        <begin position="1"/>
        <end position="29"/>
    </location>
</feature>
<name>A0A409YBN9_9AGAR</name>
<evidence type="ECO:0000256" key="1">
    <source>
        <dbReference type="SAM" id="MobiDB-lite"/>
    </source>
</evidence>
<dbReference type="Proteomes" id="UP000284706">
    <property type="component" value="Unassembled WGS sequence"/>
</dbReference>
<gene>
    <name evidence="2" type="ORF">CVT26_009703</name>
</gene>